<dbReference type="PANTHER" id="PTHR48228">
    <property type="entry name" value="SUCCINYL-COA--D-CITRAMALATE COA-TRANSFERASE"/>
    <property type="match status" value="1"/>
</dbReference>
<name>A0ABV8RNJ5_9SPHN</name>
<dbReference type="GO" id="GO:0016740">
    <property type="term" value="F:transferase activity"/>
    <property type="evidence" value="ECO:0007669"/>
    <property type="project" value="UniProtKB-KW"/>
</dbReference>
<proteinExistence type="predicted"/>
<reference evidence="3" key="1">
    <citation type="journal article" date="2019" name="Int. J. Syst. Evol. Microbiol.">
        <title>The Global Catalogue of Microorganisms (GCM) 10K type strain sequencing project: providing services to taxonomists for standard genome sequencing and annotation.</title>
        <authorList>
            <consortium name="The Broad Institute Genomics Platform"/>
            <consortium name="The Broad Institute Genome Sequencing Center for Infectious Disease"/>
            <person name="Wu L."/>
            <person name="Ma J."/>
        </authorList>
    </citation>
    <scope>NUCLEOTIDE SEQUENCE [LARGE SCALE GENOMIC DNA]</scope>
    <source>
        <strain evidence="3">CGMCC 1.12989</strain>
    </source>
</reference>
<accession>A0ABV8RNJ5</accession>
<protein>
    <submittedName>
        <fullName evidence="2">CoA transferase</fullName>
    </submittedName>
</protein>
<dbReference type="PANTHER" id="PTHR48228:SF5">
    <property type="entry name" value="ALPHA-METHYLACYL-COA RACEMASE"/>
    <property type="match status" value="1"/>
</dbReference>
<dbReference type="Gene3D" id="3.40.50.10540">
    <property type="entry name" value="Crotonobetainyl-coa:carnitine coa-transferase, domain 1"/>
    <property type="match status" value="1"/>
</dbReference>
<feature type="region of interest" description="Disordered" evidence="1">
    <location>
        <begin position="353"/>
        <end position="373"/>
    </location>
</feature>
<dbReference type="InterPro" id="IPR023606">
    <property type="entry name" value="CoA-Trfase_III_dom_1_sf"/>
</dbReference>
<dbReference type="SUPFAM" id="SSF89796">
    <property type="entry name" value="CoA-transferase family III (CaiB/BaiF)"/>
    <property type="match status" value="1"/>
</dbReference>
<dbReference type="InterPro" id="IPR003673">
    <property type="entry name" value="CoA-Trfase_fam_III"/>
</dbReference>
<keyword evidence="3" id="KW-1185">Reference proteome</keyword>
<evidence type="ECO:0000313" key="3">
    <source>
        <dbReference type="Proteomes" id="UP001595828"/>
    </source>
</evidence>
<dbReference type="RefSeq" id="WP_379537741.1">
    <property type="nucleotide sequence ID" value="NZ_JBHSDR010000003.1"/>
</dbReference>
<dbReference type="EMBL" id="JBHSDR010000003">
    <property type="protein sequence ID" value="MFC4294284.1"/>
    <property type="molecule type" value="Genomic_DNA"/>
</dbReference>
<dbReference type="Gene3D" id="3.30.1540.10">
    <property type="entry name" value="formyl-coa transferase, domain 3"/>
    <property type="match status" value="1"/>
</dbReference>
<comment type="caution">
    <text evidence="2">The sequence shown here is derived from an EMBL/GenBank/DDBJ whole genome shotgun (WGS) entry which is preliminary data.</text>
</comment>
<organism evidence="2 3">
    <name type="scientific">Novosphingobium tardum</name>
    <dbReference type="NCBI Taxonomy" id="1538021"/>
    <lineage>
        <taxon>Bacteria</taxon>
        <taxon>Pseudomonadati</taxon>
        <taxon>Pseudomonadota</taxon>
        <taxon>Alphaproteobacteria</taxon>
        <taxon>Sphingomonadales</taxon>
        <taxon>Sphingomonadaceae</taxon>
        <taxon>Novosphingobium</taxon>
    </lineage>
</organism>
<evidence type="ECO:0000313" key="2">
    <source>
        <dbReference type="EMBL" id="MFC4294284.1"/>
    </source>
</evidence>
<dbReference type="Pfam" id="PF02515">
    <property type="entry name" value="CoA_transf_3"/>
    <property type="match status" value="1"/>
</dbReference>
<evidence type="ECO:0000256" key="1">
    <source>
        <dbReference type="SAM" id="MobiDB-lite"/>
    </source>
</evidence>
<dbReference type="InterPro" id="IPR050509">
    <property type="entry name" value="CoA-transferase_III"/>
</dbReference>
<gene>
    <name evidence="2" type="ORF">ACFO0A_04340</name>
</gene>
<dbReference type="InterPro" id="IPR044855">
    <property type="entry name" value="CoA-Trfase_III_dom3_sf"/>
</dbReference>
<dbReference type="Proteomes" id="UP001595828">
    <property type="component" value="Unassembled WGS sequence"/>
</dbReference>
<keyword evidence="2" id="KW-0808">Transferase</keyword>
<sequence>MYDLLSGLTVIEASSFVASPTAGLYCAQMGADVIRVDQIGGGPDFKRAQKTAEGHSLSWENLNRAKRSLALDLGRPEGRELLAELVRATGQFITNFPVSGFLSHDKLSKGCDNLITVRIMGWGDGRQAMDFTVNAAVGYPLMAGPVKQDHPAPINSPVPGWDLMTGAYAAFALLAALRRRDATGRGGEVRIPLGDVAIGSVSMLGGLAEVLYTGRNRERLGNATWGAFGRDFETRDGVLVMLTALTPKQWAALVQVLDLAEPIAALERRSGVALDSDDTRFAQRDELFALFEPAVAARDYADLAAALDAAGATYERYRTTLEAANDPVLVGDNPLFGRPDGPNPSGFDYPAAGPFAALPGDNRGAPRPAPLNGQHSEQVLAERLNLSSGEIARLIDAGIVGTARTQHA</sequence>